<evidence type="ECO:0000313" key="7">
    <source>
        <dbReference type="Proteomes" id="UP000248291"/>
    </source>
</evidence>
<dbReference type="EMBL" id="BGKA01000152">
    <property type="protein sequence ID" value="GBH18267.1"/>
    <property type="molecule type" value="Genomic_DNA"/>
</dbReference>
<dbReference type="Proteomes" id="UP000230024">
    <property type="component" value="Chromosome"/>
</dbReference>
<evidence type="ECO:0000313" key="6">
    <source>
        <dbReference type="Proteomes" id="UP000247480"/>
    </source>
</evidence>
<proteinExistence type="predicted"/>
<evidence type="ECO:0000313" key="2">
    <source>
        <dbReference type="EMBL" id="ATV18100.1"/>
    </source>
</evidence>
<keyword evidence="1" id="KW-0732">Signal</keyword>
<evidence type="ECO:0000313" key="3">
    <source>
        <dbReference type="EMBL" id="GBH10175.1"/>
    </source>
</evidence>
<name>A0A0K8LTY1_PSESF</name>
<feature type="chain" id="PRO_5042679298" evidence="1">
    <location>
        <begin position="26"/>
        <end position="230"/>
    </location>
</feature>
<reference evidence="4 7" key="3">
    <citation type="submission" date="2018-04" db="EMBL/GenBank/DDBJ databases">
        <title>Draft genome sequence of Pseudomonas syringae pv. actinidiae biovar 3 strains isolated from kiwifruit in Kagawa prefecture.</title>
        <authorList>
            <person name="Tabuchi M."/>
            <person name="Saito M."/>
            <person name="Fujiwara S."/>
            <person name="Sasa N."/>
            <person name="Akimitsu K."/>
            <person name="Gomi K."/>
            <person name="Konishi-Sugita S."/>
            <person name="Hamano K."/>
            <person name="Kataoka I."/>
        </authorList>
    </citation>
    <scope>NUCLEOTIDE SEQUENCE [LARGE SCALE GENOMIC DNA]</scope>
    <source>
        <strain evidence="4 7">MAFF212211</strain>
    </source>
</reference>
<reference evidence="2 5" key="1">
    <citation type="submission" date="2017-11" db="EMBL/GenBank/DDBJ databases">
        <title>Complete DNA Sequence of Pseudomonas syringae pv. actinidiae, biovar 5 (Psa5).</title>
        <authorList>
            <person name="Butler M."/>
            <person name="Taiaroa G."/>
            <person name="Sumpter N."/>
            <person name="Poulter R."/>
        </authorList>
    </citation>
    <scope>NUCLEOTIDE SEQUENCE [LARGE SCALE GENOMIC DNA]</scope>
    <source>
        <strain evidence="2 5">MAFF212063</strain>
    </source>
</reference>
<dbReference type="RefSeq" id="WP_017683375.1">
    <property type="nucleotide sequence ID" value="NZ_AP019411.1"/>
</dbReference>
<evidence type="ECO:0000256" key="1">
    <source>
        <dbReference type="SAM" id="SignalP"/>
    </source>
</evidence>
<dbReference type="Proteomes" id="UP000248291">
    <property type="component" value="Unassembled WGS sequence"/>
</dbReference>
<evidence type="ECO:0000313" key="4">
    <source>
        <dbReference type="EMBL" id="GBH18267.1"/>
    </source>
</evidence>
<dbReference type="AlphaFoldDB" id="A0A0K8LTY1"/>
<dbReference type="Proteomes" id="UP000247480">
    <property type="component" value="Unassembled WGS sequence"/>
</dbReference>
<dbReference type="EMBL" id="BGJZ01000178">
    <property type="protein sequence ID" value="GBH10175.1"/>
    <property type="molecule type" value="Genomic_DNA"/>
</dbReference>
<protein>
    <submittedName>
        <fullName evidence="2 4">ATPase</fullName>
    </submittedName>
</protein>
<gene>
    <name evidence="2" type="ORF">CT122_15525</name>
    <name evidence="3" type="ORF">KPSA1_03587</name>
    <name evidence="4" type="ORF">KPSA3_04247</name>
</gene>
<sequence>MRMFNLLTLAAVLSTSMVFTTPASAAVSSVSAASEQVCHFAPVADSAASLQHTQSLGVIYSENTVSNLQYLNNYHSVALRSGQNGALDSRIRNAFISSSDPKLAIDWLVGSLKKEFASVTVYDSLDALMQARPDVVVMLDTYNRLVSKRNSQVEARFMARFYDTNLQYIGKAEGEVVREMTSVWVQGKAAPEIAAQIDQQRDLQVNALKQFDASLKALVMQADRAQVAAN</sequence>
<dbReference type="EMBL" id="CP024712">
    <property type="protein sequence ID" value="ATV18100.1"/>
    <property type="molecule type" value="Genomic_DNA"/>
</dbReference>
<organism evidence="4 7">
    <name type="scientific">Pseudomonas syringae pv. actinidiae</name>
    <dbReference type="NCBI Taxonomy" id="103796"/>
    <lineage>
        <taxon>Bacteria</taxon>
        <taxon>Pseudomonadati</taxon>
        <taxon>Pseudomonadota</taxon>
        <taxon>Gammaproteobacteria</taxon>
        <taxon>Pseudomonadales</taxon>
        <taxon>Pseudomonadaceae</taxon>
        <taxon>Pseudomonas</taxon>
        <taxon>Pseudomonas syringae</taxon>
    </lineage>
</organism>
<reference evidence="3 6" key="2">
    <citation type="submission" date="2018-04" db="EMBL/GenBank/DDBJ databases">
        <title>Draft genome sequence of Pseudomonas syringae pv. actinidiae biovar 1 strains isolated from kiwifruit in Kagawa prefecture.</title>
        <authorList>
            <person name="Tabuchi M."/>
            <person name="Saito M."/>
            <person name="Fujiwara S."/>
            <person name="Sasa N."/>
            <person name="Akimitsu K."/>
            <person name="Gomi K."/>
            <person name="Konishi-Sugita S."/>
            <person name="Hamano K."/>
            <person name="Kataoka I."/>
        </authorList>
    </citation>
    <scope>NUCLEOTIDE SEQUENCE [LARGE SCALE GENOMIC DNA]</scope>
    <source>
        <strain evidence="3 6">MAFF212206</strain>
    </source>
</reference>
<feature type="signal peptide" evidence="1">
    <location>
        <begin position="1"/>
        <end position="25"/>
    </location>
</feature>
<accession>A0A0K8LTY1</accession>
<evidence type="ECO:0000313" key="5">
    <source>
        <dbReference type="Proteomes" id="UP000230024"/>
    </source>
</evidence>